<evidence type="ECO:0000256" key="1">
    <source>
        <dbReference type="ARBA" id="ARBA00005947"/>
    </source>
</evidence>
<feature type="domain" description="Histone deacetylase" evidence="2">
    <location>
        <begin position="21"/>
        <end position="309"/>
    </location>
</feature>
<evidence type="ECO:0000313" key="3">
    <source>
        <dbReference type="EMBL" id="GBF50577.1"/>
    </source>
</evidence>
<dbReference type="SUPFAM" id="SSF52768">
    <property type="entry name" value="Arginase/deacetylase"/>
    <property type="match status" value="1"/>
</dbReference>
<gene>
    <name evidence="3" type="ORF">LPTSP4_21030</name>
</gene>
<dbReference type="AlphaFoldDB" id="A0A2P2E111"/>
<dbReference type="PANTHER" id="PTHR10625:SF10">
    <property type="entry name" value="HISTONE DEACETYLASE HDAC1"/>
    <property type="match status" value="1"/>
</dbReference>
<evidence type="ECO:0000259" key="2">
    <source>
        <dbReference type="Pfam" id="PF00850"/>
    </source>
</evidence>
<organism evidence="3 4">
    <name type="scientific">Leptospira ryugenii</name>
    <dbReference type="NCBI Taxonomy" id="1917863"/>
    <lineage>
        <taxon>Bacteria</taxon>
        <taxon>Pseudomonadati</taxon>
        <taxon>Spirochaetota</taxon>
        <taxon>Spirochaetia</taxon>
        <taxon>Leptospirales</taxon>
        <taxon>Leptospiraceae</taxon>
        <taxon>Leptospira</taxon>
    </lineage>
</organism>
<reference evidence="3 4" key="1">
    <citation type="submission" date="2018-02" db="EMBL/GenBank/DDBJ databases">
        <title>Novel Leptospira species isolated from soil and water in Japan.</title>
        <authorList>
            <person name="Nakao R."/>
            <person name="Masuzawa T."/>
        </authorList>
    </citation>
    <scope>NUCLEOTIDE SEQUENCE [LARGE SCALE GENOMIC DNA]</scope>
    <source>
        <strain evidence="3 4">YH101</strain>
    </source>
</reference>
<dbReference type="PANTHER" id="PTHR10625">
    <property type="entry name" value="HISTONE DEACETYLASE HDAC1-RELATED"/>
    <property type="match status" value="1"/>
</dbReference>
<evidence type="ECO:0000313" key="4">
    <source>
        <dbReference type="Proteomes" id="UP000245133"/>
    </source>
</evidence>
<dbReference type="Pfam" id="PF00850">
    <property type="entry name" value="Hist_deacetyl"/>
    <property type="match status" value="1"/>
</dbReference>
<dbReference type="InterPro" id="IPR023696">
    <property type="entry name" value="Ureohydrolase_dom_sf"/>
</dbReference>
<dbReference type="InterPro" id="IPR023801">
    <property type="entry name" value="His_deacetylse_dom"/>
</dbReference>
<dbReference type="OrthoDB" id="9808367at2"/>
<comment type="caution">
    <text evidence="3">The sequence shown here is derived from an EMBL/GenBank/DDBJ whole genome shotgun (WGS) entry which is preliminary data.</text>
</comment>
<proteinExistence type="inferred from homology"/>
<dbReference type="Proteomes" id="UP000245133">
    <property type="component" value="Unassembled WGS sequence"/>
</dbReference>
<accession>A0A2P2E111</accession>
<dbReference type="InterPro" id="IPR000286">
    <property type="entry name" value="HDACs"/>
</dbReference>
<protein>
    <submittedName>
        <fullName evidence="3">Histone deacetylase</fullName>
    </submittedName>
</protein>
<keyword evidence="4" id="KW-1185">Reference proteome</keyword>
<dbReference type="GO" id="GO:0040029">
    <property type="term" value="P:epigenetic regulation of gene expression"/>
    <property type="evidence" value="ECO:0007669"/>
    <property type="project" value="TreeGrafter"/>
</dbReference>
<dbReference type="RefSeq" id="WP_108976490.1">
    <property type="nucleotide sequence ID" value="NZ_BFBB01000005.1"/>
</dbReference>
<dbReference type="GO" id="GO:0004407">
    <property type="term" value="F:histone deacetylase activity"/>
    <property type="evidence" value="ECO:0007669"/>
    <property type="project" value="TreeGrafter"/>
</dbReference>
<dbReference type="EMBL" id="BFBB01000005">
    <property type="protein sequence ID" value="GBF50577.1"/>
    <property type="molecule type" value="Genomic_DNA"/>
</dbReference>
<dbReference type="Gene3D" id="3.40.800.20">
    <property type="entry name" value="Histone deacetylase domain"/>
    <property type="match status" value="1"/>
</dbReference>
<sequence>MAKTLIAYRPEFLLHDTGSGHPETSKRLDSIVNQLQKLSNDHIIWETKFKSASQEQISLIHDVRYVRSVQEICETNKNGYFDGDTPFSSQSYFAASLAVGAGIHIADSILSNQAKNGIALVRPPGHHAESSHAMGFCLFNNIAITAKYLQTQGIKKILILDWDVHHGNGTQHQFYDDPSVYFISLHQYPFYPGTGSSEERGSGDGFGFTLNLPLPRNSNELDYWKVWPLVQKEMEIFQPEFILVSAGFDAHKADPLGGMNLETRAFSQLTQLILKEANLYAKGRLISFLEGGYHFEALADSVTTHVETLSDFL</sequence>
<name>A0A2P2E111_9LEPT</name>
<dbReference type="PRINTS" id="PR01270">
    <property type="entry name" value="HDASUPER"/>
</dbReference>
<comment type="similarity">
    <text evidence="1">Belongs to the histone deacetylase family.</text>
</comment>
<dbReference type="InterPro" id="IPR037138">
    <property type="entry name" value="His_deacetylse_dom_sf"/>
</dbReference>
<dbReference type="CDD" id="cd09992">
    <property type="entry name" value="HDAC_classII"/>
    <property type="match status" value="1"/>
</dbReference>